<keyword evidence="3" id="KW-1185">Reference proteome</keyword>
<dbReference type="OrthoDB" id="8998823at2"/>
<proteinExistence type="predicted"/>
<dbReference type="InterPro" id="IPR016181">
    <property type="entry name" value="Acyl_CoA_acyltransferase"/>
</dbReference>
<dbReference type="SUPFAM" id="SSF55729">
    <property type="entry name" value="Acyl-CoA N-acyltransferases (Nat)"/>
    <property type="match status" value="1"/>
</dbReference>
<dbReference type="AlphaFoldDB" id="A0A1H1HIQ6"/>
<accession>A0A1H1HIQ6</accession>
<evidence type="ECO:0000313" key="3">
    <source>
        <dbReference type="Proteomes" id="UP000183487"/>
    </source>
</evidence>
<gene>
    <name evidence="2" type="ORF">SAMN05443245_3964</name>
</gene>
<dbReference type="Pfam" id="PF13480">
    <property type="entry name" value="Acetyltransf_6"/>
    <property type="match status" value="1"/>
</dbReference>
<keyword evidence="2" id="KW-0808">Transferase</keyword>
<dbReference type="Gene3D" id="3.40.630.30">
    <property type="match status" value="1"/>
</dbReference>
<name>A0A1H1HIQ6_9BURK</name>
<dbReference type="GO" id="GO:0016740">
    <property type="term" value="F:transferase activity"/>
    <property type="evidence" value="ECO:0007669"/>
    <property type="project" value="UniProtKB-KW"/>
</dbReference>
<dbReference type="EMBL" id="FNKP01000002">
    <property type="protein sequence ID" value="SDR25395.1"/>
    <property type="molecule type" value="Genomic_DNA"/>
</dbReference>
<sequence>METQSNRGTVQFEIVTDIDAFTALHKEWETLWQSAGGTPFQLFRYCLHALREVAIPTGASLHCIIGRQDGRMVLAWPLIRYREYAWTTVRPLAPDISEQSEVLVGPGGDRESLVAAAWRVLLSSCGSDIIRLPMVRTGSPLHRHASAAKWQSRAEPRMIGMARLMRYGKWSEYRHALPDSFKKEQDYHQRRLLRTGESALLIIGLDDPRSAAYVETMLEWKHQWAAKVGADGEFFKQPYQNFLRKMSADSLFGESFRLFISTLNGKAIAISLVAISERTVIGMQAAYDPAQSKCSPGSLLLESILKWAFENQRDVDFGSGDSRYKSIWTGGLGYACTDFRIAVSRWGQMAFAARALQLQYGGLRQRIAGGSLGRQLKARLGKKTDQPLGTSTRGT</sequence>
<organism evidence="2 3">
    <name type="scientific">Paraburkholderia fungorum</name>
    <dbReference type="NCBI Taxonomy" id="134537"/>
    <lineage>
        <taxon>Bacteria</taxon>
        <taxon>Pseudomonadati</taxon>
        <taxon>Pseudomonadota</taxon>
        <taxon>Betaproteobacteria</taxon>
        <taxon>Burkholderiales</taxon>
        <taxon>Burkholderiaceae</taxon>
        <taxon>Paraburkholderia</taxon>
    </lineage>
</organism>
<evidence type="ECO:0000313" key="2">
    <source>
        <dbReference type="EMBL" id="SDR25395.1"/>
    </source>
</evidence>
<dbReference type="Proteomes" id="UP000183487">
    <property type="component" value="Unassembled WGS sequence"/>
</dbReference>
<feature type="domain" description="BioF2-like acetyltransferase" evidence="1">
    <location>
        <begin position="187"/>
        <end position="326"/>
    </location>
</feature>
<evidence type="ECO:0000259" key="1">
    <source>
        <dbReference type="Pfam" id="PF13480"/>
    </source>
</evidence>
<protein>
    <submittedName>
        <fullName evidence="2">Acetyltransferase involved in cellulose biosynthesis, CelD/BcsL family</fullName>
    </submittedName>
</protein>
<dbReference type="InterPro" id="IPR038740">
    <property type="entry name" value="BioF2-like_GNAT_dom"/>
</dbReference>
<reference evidence="3" key="1">
    <citation type="submission" date="2016-10" db="EMBL/GenBank/DDBJ databases">
        <authorList>
            <person name="Varghese N."/>
        </authorList>
    </citation>
    <scope>NUCLEOTIDE SEQUENCE [LARGE SCALE GENOMIC DNA]</scope>
    <source>
        <strain evidence="3">GAS106B</strain>
    </source>
</reference>